<organism evidence="2 3">
    <name type="scientific">Kitasatospora xanthocidica</name>
    <dbReference type="NCBI Taxonomy" id="83382"/>
    <lineage>
        <taxon>Bacteria</taxon>
        <taxon>Bacillati</taxon>
        <taxon>Actinomycetota</taxon>
        <taxon>Actinomycetes</taxon>
        <taxon>Kitasatosporales</taxon>
        <taxon>Streptomycetaceae</taxon>
        <taxon>Kitasatospora</taxon>
    </lineage>
</organism>
<name>A0A372ZM46_9ACTN</name>
<feature type="signal peptide" evidence="1">
    <location>
        <begin position="1"/>
        <end position="31"/>
    </location>
</feature>
<dbReference type="SUPFAM" id="SSF53649">
    <property type="entry name" value="Alkaline phosphatase-like"/>
    <property type="match status" value="1"/>
</dbReference>
<dbReference type="AlphaFoldDB" id="A0A372ZM46"/>
<dbReference type="Pfam" id="PF01663">
    <property type="entry name" value="Phosphodiest"/>
    <property type="match status" value="2"/>
</dbReference>
<feature type="chain" id="PRO_5017067990" evidence="1">
    <location>
        <begin position="32"/>
        <end position="515"/>
    </location>
</feature>
<reference evidence="2 3" key="1">
    <citation type="submission" date="2018-08" db="EMBL/GenBank/DDBJ databases">
        <title>Diversity &amp; Physiological Properties of Lignin-Decomposing Actinobacteria from Soil.</title>
        <authorList>
            <person name="Roh S.G."/>
            <person name="Kim S.B."/>
        </authorList>
    </citation>
    <scope>NUCLEOTIDE SEQUENCE [LARGE SCALE GENOMIC DNA]</scope>
    <source>
        <strain evidence="2 3">MMS17-GH009</strain>
    </source>
</reference>
<gene>
    <name evidence="2" type="ORF">DR950_00725</name>
</gene>
<dbReference type="Proteomes" id="UP000263377">
    <property type="component" value="Unassembled WGS sequence"/>
</dbReference>
<evidence type="ECO:0000256" key="1">
    <source>
        <dbReference type="SAM" id="SignalP"/>
    </source>
</evidence>
<dbReference type="InterPro" id="IPR006311">
    <property type="entry name" value="TAT_signal"/>
</dbReference>
<evidence type="ECO:0000313" key="2">
    <source>
        <dbReference type="EMBL" id="RGD56510.1"/>
    </source>
</evidence>
<dbReference type="InterPro" id="IPR017850">
    <property type="entry name" value="Alkaline_phosphatase_core_sf"/>
</dbReference>
<evidence type="ECO:0000313" key="3">
    <source>
        <dbReference type="Proteomes" id="UP000263377"/>
    </source>
</evidence>
<dbReference type="PANTHER" id="PTHR10151:SF120">
    <property type="entry name" value="BIS(5'-ADENOSYL)-TRIPHOSPHATASE"/>
    <property type="match status" value="1"/>
</dbReference>
<keyword evidence="3" id="KW-1185">Reference proteome</keyword>
<dbReference type="GO" id="GO:0016787">
    <property type="term" value="F:hydrolase activity"/>
    <property type="evidence" value="ECO:0007669"/>
    <property type="project" value="UniProtKB-ARBA"/>
</dbReference>
<dbReference type="EMBL" id="QVIG01000001">
    <property type="protein sequence ID" value="RGD56510.1"/>
    <property type="molecule type" value="Genomic_DNA"/>
</dbReference>
<dbReference type="RefSeq" id="WP_117484962.1">
    <property type="nucleotide sequence ID" value="NZ_QVIG01000001.1"/>
</dbReference>
<keyword evidence="1" id="KW-0732">Signal</keyword>
<accession>A0A372ZM46</accession>
<dbReference type="InterPro" id="IPR002591">
    <property type="entry name" value="Phosphodiest/P_Trfase"/>
</dbReference>
<dbReference type="Gene3D" id="3.40.720.10">
    <property type="entry name" value="Alkaline Phosphatase, subunit A"/>
    <property type="match status" value="2"/>
</dbReference>
<protein>
    <submittedName>
        <fullName evidence="2">Nucleotide pyrophosphatase</fullName>
    </submittedName>
</protein>
<dbReference type="PROSITE" id="PS51318">
    <property type="entry name" value="TAT"/>
    <property type="match status" value="1"/>
</dbReference>
<proteinExistence type="predicted"/>
<comment type="caution">
    <text evidence="2">The sequence shown here is derived from an EMBL/GenBank/DDBJ whole genome shotgun (WGS) entry which is preliminary data.</text>
</comment>
<sequence length="515" mass="54119">MRTSRTAALAAATALAATAAALIAPTTAATAAPAATGAAAPSGPYQGLPNGTKQAKTLVIGVDGTRYDKLLTADAPALKALMAGGMTATSNLYANPLAPTLSGPGWSTIATGAWPDKHQVKDNSFTGSRFDLFPDFATRLENADPTTSTLVIGSWNPIAGNVFNGRADLRLQESENDTKTAADAVDYLAHGNPDTTFLHFDQVDEAGHNHGGTSPEYAAALHSADALVGQVLQAVKSRPTYASEDWLVVVTTDHGHTDAGGHGGNSANERQTFLIANGTGYAPGSRRYDVKPVDIAPTVLKHEGVALDPAWKLDGRPIDEIAPDAFDALRPSLQARADESGIPAGVKGWTHTPPAGWSIDNSRMPSGGVTEWRGWTFATDEFWTAAQLGQSRETNVRARNVFAVADSDEWDDKAHGAGQFDSTLVGPAYPVSGASRGVLSFATNYKVDGPQTGDVYVVFDNGAPQLVKSYRSDLNTVENLPVTVPAGATTARFQFRYTGTNSAFWTVDQVSFTAS</sequence>
<dbReference type="PANTHER" id="PTHR10151">
    <property type="entry name" value="ECTONUCLEOTIDE PYROPHOSPHATASE/PHOSPHODIESTERASE"/>
    <property type="match status" value="1"/>
</dbReference>